<organism evidence="2 7">
    <name type="scientific">Cicer arietinum</name>
    <name type="common">Chickpea</name>
    <name type="synonym">Garbanzo</name>
    <dbReference type="NCBI Taxonomy" id="3827"/>
    <lineage>
        <taxon>Eukaryota</taxon>
        <taxon>Viridiplantae</taxon>
        <taxon>Streptophyta</taxon>
        <taxon>Embryophyta</taxon>
        <taxon>Tracheophyta</taxon>
        <taxon>Spermatophyta</taxon>
        <taxon>Magnoliopsida</taxon>
        <taxon>eudicotyledons</taxon>
        <taxon>Gunneridae</taxon>
        <taxon>Pentapetalae</taxon>
        <taxon>rosids</taxon>
        <taxon>fabids</taxon>
        <taxon>Fabales</taxon>
        <taxon>Fabaceae</taxon>
        <taxon>Papilionoideae</taxon>
        <taxon>50 kb inversion clade</taxon>
        <taxon>NPAAA clade</taxon>
        <taxon>Hologalegina</taxon>
        <taxon>IRL clade</taxon>
        <taxon>Cicereae</taxon>
        <taxon>Cicer</taxon>
    </lineage>
</organism>
<name>A0A3Q7YH84_CICAR</name>
<reference evidence="3 4" key="1">
    <citation type="submission" date="2025-04" db="UniProtKB">
        <authorList>
            <consortium name="RefSeq"/>
        </authorList>
    </citation>
    <scope>IDENTIFICATION</scope>
    <source>
        <tissue evidence="3 4">Etiolated seedlings</tissue>
    </source>
</reference>
<evidence type="ECO:0000313" key="6">
    <source>
        <dbReference type="RefSeq" id="XP_027193544.1"/>
    </source>
</evidence>
<dbReference type="RefSeq" id="XP_027193544.1">
    <property type="nucleotide sequence ID" value="XM_027337743.1"/>
</dbReference>
<evidence type="ECO:0000313" key="3">
    <source>
        <dbReference type="RefSeq" id="XP_027193541.1"/>
    </source>
</evidence>
<gene>
    <name evidence="3 4 5 6 7" type="primary">LOC105852755</name>
</gene>
<evidence type="ECO:0000313" key="5">
    <source>
        <dbReference type="RefSeq" id="XP_027193543.1"/>
    </source>
</evidence>
<evidence type="ECO:0000256" key="1">
    <source>
        <dbReference type="SAM" id="MobiDB-lite"/>
    </source>
</evidence>
<dbReference type="Proteomes" id="UP000087171">
    <property type="component" value="Unplaced"/>
</dbReference>
<dbReference type="OrthoDB" id="1457451at2759"/>
<dbReference type="RefSeq" id="XP_027193542.1">
    <property type="nucleotide sequence ID" value="XM_027337741.1"/>
</dbReference>
<dbReference type="RefSeq" id="XP_027193543.1">
    <property type="nucleotide sequence ID" value="XM_027337742.1"/>
</dbReference>
<dbReference type="KEGG" id="cam:105852755"/>
<dbReference type="RefSeq" id="XP_027193545.1">
    <property type="nucleotide sequence ID" value="XM_027337744.1"/>
</dbReference>
<accession>A0A3Q7YH84</accession>
<evidence type="ECO:0000313" key="7">
    <source>
        <dbReference type="RefSeq" id="XP_027193545.1"/>
    </source>
</evidence>
<feature type="region of interest" description="Disordered" evidence="1">
    <location>
        <begin position="1"/>
        <end position="25"/>
    </location>
</feature>
<evidence type="ECO:0000313" key="4">
    <source>
        <dbReference type="RefSeq" id="XP_027193542.1"/>
    </source>
</evidence>
<proteinExistence type="predicted"/>
<dbReference type="AlphaFoldDB" id="A0A3Q7YH84"/>
<dbReference type="RefSeq" id="XP_027193541.1">
    <property type="nucleotide sequence ID" value="XM_027337740.1"/>
</dbReference>
<sequence>MSQPHASTKIVAPVDTVTPPSHPTPSPIYASIPEVFVFMPTPSLSLQTMCASSQYSPRETLIEKNVQQTSNDHEDMVENRDHNQEDGEVGQWNVPPFVFVRDDNGKFIIRPYGKRLSPSNAIAFAIRYAIQKQFREHVYGWSATTDIIRQDWFEKFEADKRLSNMVTKVRKKGLDLVGYMMKLGLVFKHIGKIYHSRTSPTKIRPIELQ</sequence>
<keyword evidence="2" id="KW-1185">Reference proteome</keyword>
<dbReference type="GeneID" id="105852755"/>
<protein>
    <submittedName>
        <fullName evidence="3 4">Uncharacterized protein LOC105852755</fullName>
    </submittedName>
</protein>
<evidence type="ECO:0000313" key="2">
    <source>
        <dbReference type="Proteomes" id="UP000087171"/>
    </source>
</evidence>